<dbReference type="Proteomes" id="UP000319576">
    <property type="component" value="Chromosome"/>
</dbReference>
<dbReference type="Gene3D" id="2.40.50.140">
    <property type="entry name" value="Nucleic acid-binding proteins"/>
    <property type="match status" value="4"/>
</dbReference>
<dbReference type="SMART" id="SM00316">
    <property type="entry name" value="S1"/>
    <property type="match status" value="4"/>
</dbReference>
<accession>A0A517XVN4</accession>
<dbReference type="InterPro" id="IPR050437">
    <property type="entry name" value="Ribos_protein_bS1-like"/>
</dbReference>
<dbReference type="CDD" id="cd04465">
    <property type="entry name" value="S1_RPS1_repeat_ec2_hs2"/>
    <property type="match status" value="1"/>
</dbReference>
<feature type="domain" description="S1 motif" evidence="6">
    <location>
        <begin position="410"/>
        <end position="479"/>
    </location>
</feature>
<dbReference type="InterPro" id="IPR012340">
    <property type="entry name" value="NA-bd_OB-fold"/>
</dbReference>
<protein>
    <submittedName>
        <fullName evidence="7">30S ribosomal protein S1</fullName>
    </submittedName>
</protein>
<dbReference type="PRINTS" id="PR00681">
    <property type="entry name" value="RIBOSOMALS1"/>
</dbReference>
<dbReference type="InterPro" id="IPR035104">
    <property type="entry name" value="Ribosomal_protein_S1-like"/>
</dbReference>
<feature type="domain" description="S1 motif" evidence="6">
    <location>
        <begin position="325"/>
        <end position="393"/>
    </location>
</feature>
<evidence type="ECO:0000313" key="7">
    <source>
        <dbReference type="EMBL" id="QDU21573.1"/>
    </source>
</evidence>
<dbReference type="EMBL" id="CP036273">
    <property type="protein sequence ID" value="QDU21573.1"/>
    <property type="molecule type" value="Genomic_DNA"/>
</dbReference>
<dbReference type="Pfam" id="PF00575">
    <property type="entry name" value="S1"/>
    <property type="match status" value="3"/>
</dbReference>
<dbReference type="SUPFAM" id="SSF50249">
    <property type="entry name" value="Nucleic acid-binding proteins"/>
    <property type="match status" value="4"/>
</dbReference>
<feature type="compositionally biased region" description="Low complexity" evidence="5">
    <location>
        <begin position="72"/>
        <end position="89"/>
    </location>
</feature>
<dbReference type="KEGG" id="uli:ETAA1_35430"/>
<dbReference type="InterPro" id="IPR003029">
    <property type="entry name" value="S1_domain"/>
</dbReference>
<feature type="compositionally biased region" description="Basic and acidic residues" evidence="5">
    <location>
        <begin position="105"/>
        <end position="115"/>
    </location>
</feature>
<dbReference type="PROSITE" id="PS50126">
    <property type="entry name" value="S1"/>
    <property type="match status" value="3"/>
</dbReference>
<sequence length="521" mass="55928">MSLPTDPSPAPETPVSPTPAPEAAAAPAPAPAAPPKTFSPPQPGGPRRGGPTRPFIPQGNRPREEGQGPPQGGQQPQQGPGTQGRVQGPNTAGGKPFNPGGKPAQLDKKDFFDSKPNNRELDKLIEDELAQAMAGFDVSATVAQAETQHKPKAPGAPATRKVGVVVGIHGKDVFVEVPGGRSQGVLPIQQFEGRTPVVGESVEFDIERYDAANGLLVLTREGSTQVVTDWSQVSYGMIVEAKVTGTNKNKTGLTVEVNGIKGFLPASQLDLYRVEDITQFENQRIKVMVAEVNPSERNLIVSRRAVMERDRQVKAEQFWATVQVDQTKSGIVRSVKPFGVFVDLGGADGLIPAGELSWQRVETPEGLFKVGDSVEVLITRVNFEERKIGLSLRALTESPWTAFAERVKAGARVTGTVTRTADYGAFVELEPGIEGLIHISELSTQRVRKARDVVQPGQSVEVEVLSVDVPARRIALSLKSIQRAAEDSADAATAEEEEQALREAQFRMANRPLNPNLRGGI</sequence>
<organism evidence="7 8">
    <name type="scientific">Urbifossiella limnaea</name>
    <dbReference type="NCBI Taxonomy" id="2528023"/>
    <lineage>
        <taxon>Bacteria</taxon>
        <taxon>Pseudomonadati</taxon>
        <taxon>Planctomycetota</taxon>
        <taxon>Planctomycetia</taxon>
        <taxon>Gemmatales</taxon>
        <taxon>Gemmataceae</taxon>
        <taxon>Urbifossiella</taxon>
    </lineage>
</organism>
<reference evidence="7 8" key="1">
    <citation type="submission" date="2019-02" db="EMBL/GenBank/DDBJ databases">
        <title>Deep-cultivation of Planctomycetes and their phenomic and genomic characterization uncovers novel biology.</title>
        <authorList>
            <person name="Wiegand S."/>
            <person name="Jogler M."/>
            <person name="Boedeker C."/>
            <person name="Pinto D."/>
            <person name="Vollmers J."/>
            <person name="Rivas-Marin E."/>
            <person name="Kohn T."/>
            <person name="Peeters S.H."/>
            <person name="Heuer A."/>
            <person name="Rast P."/>
            <person name="Oberbeckmann S."/>
            <person name="Bunk B."/>
            <person name="Jeske O."/>
            <person name="Meyerdierks A."/>
            <person name="Storesund J.E."/>
            <person name="Kallscheuer N."/>
            <person name="Luecker S."/>
            <person name="Lage O.M."/>
            <person name="Pohl T."/>
            <person name="Merkel B.J."/>
            <person name="Hornburger P."/>
            <person name="Mueller R.-W."/>
            <person name="Bruemmer F."/>
            <person name="Labrenz M."/>
            <person name="Spormann A.M."/>
            <person name="Op den Camp H."/>
            <person name="Overmann J."/>
            <person name="Amann R."/>
            <person name="Jetten M.S.M."/>
            <person name="Mascher T."/>
            <person name="Medema M.H."/>
            <person name="Devos D.P."/>
            <person name="Kaster A.-K."/>
            <person name="Ovreas L."/>
            <person name="Rohde M."/>
            <person name="Galperin M.Y."/>
            <person name="Jogler C."/>
        </authorList>
    </citation>
    <scope>NUCLEOTIDE SEQUENCE [LARGE SCALE GENOMIC DNA]</scope>
    <source>
        <strain evidence="7 8">ETA_A1</strain>
    </source>
</reference>
<keyword evidence="3" id="KW-0687">Ribonucleoprotein</keyword>
<dbReference type="PANTHER" id="PTHR10724">
    <property type="entry name" value="30S RIBOSOMAL PROTEIN S1"/>
    <property type="match status" value="1"/>
</dbReference>
<dbReference type="FunFam" id="2.40.50.140:FF:000103">
    <property type="entry name" value="protein RRP5 homolog"/>
    <property type="match status" value="1"/>
</dbReference>
<keyword evidence="8" id="KW-1185">Reference proteome</keyword>
<dbReference type="OrthoDB" id="9804077at2"/>
<dbReference type="GO" id="GO:0022627">
    <property type="term" value="C:cytosolic small ribosomal subunit"/>
    <property type="evidence" value="ECO:0007669"/>
    <property type="project" value="TreeGrafter"/>
</dbReference>
<evidence type="ECO:0000256" key="4">
    <source>
        <dbReference type="ARBA" id="ARBA00025604"/>
    </source>
</evidence>
<dbReference type="GO" id="GO:0006412">
    <property type="term" value="P:translation"/>
    <property type="evidence" value="ECO:0007669"/>
    <property type="project" value="TreeGrafter"/>
</dbReference>
<evidence type="ECO:0000259" key="6">
    <source>
        <dbReference type="PROSITE" id="PS50126"/>
    </source>
</evidence>
<dbReference type="GO" id="GO:0003729">
    <property type="term" value="F:mRNA binding"/>
    <property type="evidence" value="ECO:0007669"/>
    <property type="project" value="TreeGrafter"/>
</dbReference>
<evidence type="ECO:0000256" key="1">
    <source>
        <dbReference type="ARBA" id="ARBA00006767"/>
    </source>
</evidence>
<keyword evidence="2 7" id="KW-0689">Ribosomal protein</keyword>
<dbReference type="AlphaFoldDB" id="A0A517XVN4"/>
<comment type="function">
    <text evidence="4">Binds mRNA; thus facilitating recognition of the initiation point. It is needed to translate mRNA with a short Shine-Dalgarno (SD) purine-rich sequence.</text>
</comment>
<feature type="region of interest" description="Disordered" evidence="5">
    <location>
        <begin position="1"/>
        <end position="115"/>
    </location>
</feature>
<comment type="similarity">
    <text evidence="1">Belongs to the bacterial ribosomal protein bS1 family.</text>
</comment>
<evidence type="ECO:0000256" key="2">
    <source>
        <dbReference type="ARBA" id="ARBA00022980"/>
    </source>
</evidence>
<name>A0A517XVN4_9BACT</name>
<feature type="compositionally biased region" description="Pro residues" evidence="5">
    <location>
        <begin position="1"/>
        <end position="20"/>
    </location>
</feature>
<dbReference type="GO" id="GO:0003735">
    <property type="term" value="F:structural constituent of ribosome"/>
    <property type="evidence" value="ECO:0007669"/>
    <property type="project" value="TreeGrafter"/>
</dbReference>
<dbReference type="PANTHER" id="PTHR10724:SF7">
    <property type="entry name" value="SMALL RIBOSOMAL SUBUNIT PROTEIN BS1C"/>
    <property type="match status" value="1"/>
</dbReference>
<gene>
    <name evidence="7" type="primary">rpsA_1</name>
    <name evidence="7" type="ORF">ETAA1_35430</name>
</gene>
<proteinExistence type="inferred from homology"/>
<dbReference type="RefSeq" id="WP_145240617.1">
    <property type="nucleotide sequence ID" value="NZ_CP036273.1"/>
</dbReference>
<evidence type="ECO:0000313" key="8">
    <source>
        <dbReference type="Proteomes" id="UP000319576"/>
    </source>
</evidence>
<evidence type="ECO:0000256" key="5">
    <source>
        <dbReference type="SAM" id="MobiDB-lite"/>
    </source>
</evidence>
<feature type="compositionally biased region" description="Pro residues" evidence="5">
    <location>
        <begin position="28"/>
        <end position="44"/>
    </location>
</feature>
<evidence type="ECO:0000256" key="3">
    <source>
        <dbReference type="ARBA" id="ARBA00023274"/>
    </source>
</evidence>
<feature type="domain" description="S1 motif" evidence="6">
    <location>
        <begin position="236"/>
        <end position="304"/>
    </location>
</feature>